<evidence type="ECO:0000259" key="11">
    <source>
        <dbReference type="Pfam" id="PF01379"/>
    </source>
</evidence>
<dbReference type="InterPro" id="IPR036803">
    <property type="entry name" value="Porphobilinogen_deaminase_C_sf"/>
</dbReference>
<name>A0A3E1F1U5_9FLAO</name>
<comment type="similarity">
    <text evidence="4">Belongs to the HMBS family.</text>
</comment>
<keyword evidence="8" id="KW-0627">Porphyrin biosynthesis</keyword>
<accession>A0A3E1F1U5</accession>
<evidence type="ECO:0000256" key="7">
    <source>
        <dbReference type="ARBA" id="ARBA00022679"/>
    </source>
</evidence>
<dbReference type="SUPFAM" id="SSF53850">
    <property type="entry name" value="Periplasmic binding protein-like II"/>
    <property type="match status" value="1"/>
</dbReference>
<dbReference type="PANTHER" id="PTHR11557">
    <property type="entry name" value="PORPHOBILINOGEN DEAMINASE"/>
    <property type="match status" value="1"/>
</dbReference>
<sequence length="294" mass="32371">MKKIIIGSRGSDLALWQANFVKDELEKLGQEVEIKVISTQGDRIQHLSFDKMEGKGFFTKEIEAALLDKSIDLAVHSHKDLETTSPKGLKIAAVSHREDPSELLLIRNESVDNEAVLGIKKNPIIGTSSARRKSQLITFRDDLEIKDLRGNVGTRINKLREGQYDAIVLAMAGVKRLDLDLSDLTISTLDPTMFIPAPAQGVLGLQIREEDEELSAILSKMNDTSVANRIAIERGVLKQLNGGCQLPLGIYCDTDNTVHVAFAEEWKNGAEFSTYSANDNVNIVDEITGDLQAS</sequence>
<dbReference type="Gene3D" id="3.30.160.40">
    <property type="entry name" value="Porphobilinogen deaminase, C-terminal domain"/>
    <property type="match status" value="1"/>
</dbReference>
<proteinExistence type="inferred from homology"/>
<evidence type="ECO:0000256" key="4">
    <source>
        <dbReference type="ARBA" id="ARBA00005638"/>
    </source>
</evidence>
<comment type="cofactor">
    <cofactor evidence="1">
        <name>dipyrromethane</name>
        <dbReference type="ChEBI" id="CHEBI:60342"/>
    </cofactor>
</comment>
<dbReference type="EC" id="2.5.1.61" evidence="6 10"/>
<dbReference type="Gene3D" id="3.40.190.10">
    <property type="entry name" value="Periplasmic binding protein-like II"/>
    <property type="match status" value="2"/>
</dbReference>
<dbReference type="PRINTS" id="PR00151">
    <property type="entry name" value="PORPHBDMNASE"/>
</dbReference>
<comment type="subunit">
    <text evidence="5">Monomer.</text>
</comment>
<gene>
    <name evidence="12" type="ORF">DXU93_02375</name>
</gene>
<dbReference type="Pfam" id="PF01379">
    <property type="entry name" value="Porphobil_deam"/>
    <property type="match status" value="1"/>
</dbReference>
<dbReference type="PIRSF" id="PIRSF001438">
    <property type="entry name" value="4pyrrol_synth_OHMeBilane_synth"/>
    <property type="match status" value="1"/>
</dbReference>
<keyword evidence="7 12" id="KW-0808">Transferase</keyword>
<evidence type="ECO:0000256" key="8">
    <source>
        <dbReference type="ARBA" id="ARBA00023244"/>
    </source>
</evidence>
<dbReference type="FunFam" id="3.40.190.10:FF:000005">
    <property type="entry name" value="Porphobilinogen deaminase"/>
    <property type="match status" value="1"/>
</dbReference>
<dbReference type="NCBIfam" id="TIGR00212">
    <property type="entry name" value="hemC"/>
    <property type="match status" value="1"/>
</dbReference>
<evidence type="ECO:0000313" key="13">
    <source>
        <dbReference type="Proteomes" id="UP000257127"/>
    </source>
</evidence>
<dbReference type="EMBL" id="QURB01000001">
    <property type="protein sequence ID" value="RFC55802.1"/>
    <property type="molecule type" value="Genomic_DNA"/>
</dbReference>
<evidence type="ECO:0000313" key="12">
    <source>
        <dbReference type="EMBL" id="RFC55802.1"/>
    </source>
</evidence>
<dbReference type="Proteomes" id="UP000257127">
    <property type="component" value="Unassembled WGS sequence"/>
</dbReference>
<feature type="domain" description="Porphobilinogen deaminase N-terminal" evidence="11">
    <location>
        <begin position="4"/>
        <end position="214"/>
    </location>
</feature>
<protein>
    <recommendedName>
        <fullName evidence="6 10">Hydroxymethylbilane synthase</fullName>
        <ecNumber evidence="6 10">2.5.1.61</ecNumber>
    </recommendedName>
</protein>
<evidence type="ECO:0000256" key="5">
    <source>
        <dbReference type="ARBA" id="ARBA00011245"/>
    </source>
</evidence>
<dbReference type="GO" id="GO:0004418">
    <property type="term" value="F:hydroxymethylbilane synthase activity"/>
    <property type="evidence" value="ECO:0007669"/>
    <property type="project" value="UniProtKB-UniRule"/>
</dbReference>
<keyword evidence="13" id="KW-1185">Reference proteome</keyword>
<dbReference type="InterPro" id="IPR022417">
    <property type="entry name" value="Porphobilin_deaminase_N"/>
</dbReference>
<dbReference type="InterPro" id="IPR000860">
    <property type="entry name" value="HemC"/>
</dbReference>
<dbReference type="GO" id="GO:0006783">
    <property type="term" value="P:heme biosynthetic process"/>
    <property type="evidence" value="ECO:0007669"/>
    <property type="project" value="TreeGrafter"/>
</dbReference>
<dbReference type="AlphaFoldDB" id="A0A3E1F1U5"/>
<evidence type="ECO:0000256" key="9">
    <source>
        <dbReference type="ARBA" id="ARBA00048169"/>
    </source>
</evidence>
<evidence type="ECO:0000256" key="1">
    <source>
        <dbReference type="ARBA" id="ARBA00001916"/>
    </source>
</evidence>
<comment type="pathway">
    <text evidence="3">Porphyrin-containing compound metabolism; protoporphyrin-IX biosynthesis; coproporphyrinogen-III from 5-aminolevulinate: step 2/4.</text>
</comment>
<dbReference type="GO" id="GO:0005737">
    <property type="term" value="C:cytoplasm"/>
    <property type="evidence" value="ECO:0007669"/>
    <property type="project" value="UniProtKB-UniRule"/>
</dbReference>
<comment type="catalytic activity">
    <reaction evidence="9">
        <text>4 porphobilinogen + H2O = hydroxymethylbilane + 4 NH4(+)</text>
        <dbReference type="Rhea" id="RHEA:13185"/>
        <dbReference type="ChEBI" id="CHEBI:15377"/>
        <dbReference type="ChEBI" id="CHEBI:28938"/>
        <dbReference type="ChEBI" id="CHEBI:57845"/>
        <dbReference type="ChEBI" id="CHEBI:58126"/>
        <dbReference type="EC" id="2.5.1.61"/>
    </reaction>
</comment>
<comment type="function">
    <text evidence="2">Tetrapolymerization of the monopyrrole PBG into the hydroxymethylbilane pre-uroporphyrinogen in several discrete steps.</text>
</comment>
<evidence type="ECO:0000256" key="6">
    <source>
        <dbReference type="ARBA" id="ARBA00012655"/>
    </source>
</evidence>
<organism evidence="12 13">
    <name type="scientific">Brumimicrobium aurantiacum</name>
    <dbReference type="NCBI Taxonomy" id="1737063"/>
    <lineage>
        <taxon>Bacteria</taxon>
        <taxon>Pseudomonadati</taxon>
        <taxon>Bacteroidota</taxon>
        <taxon>Flavobacteriia</taxon>
        <taxon>Flavobacteriales</taxon>
        <taxon>Crocinitomicaceae</taxon>
        <taxon>Brumimicrobium</taxon>
    </lineage>
</organism>
<dbReference type="RefSeq" id="WP_116879637.1">
    <property type="nucleotide sequence ID" value="NZ_QURB01000001.1"/>
</dbReference>
<evidence type="ECO:0000256" key="3">
    <source>
        <dbReference type="ARBA" id="ARBA00004735"/>
    </source>
</evidence>
<reference evidence="12 13" key="1">
    <citation type="submission" date="2018-08" db="EMBL/GenBank/DDBJ databases">
        <title>The draft genome squence of Brumimicrobium sp. N62.</title>
        <authorList>
            <person name="Du Z.-J."/>
            <person name="Luo H.-R."/>
        </authorList>
    </citation>
    <scope>NUCLEOTIDE SEQUENCE [LARGE SCALE GENOMIC DNA]</scope>
    <source>
        <strain evidence="12 13">N62</strain>
    </source>
</reference>
<evidence type="ECO:0000256" key="2">
    <source>
        <dbReference type="ARBA" id="ARBA00002869"/>
    </source>
</evidence>
<evidence type="ECO:0000256" key="10">
    <source>
        <dbReference type="NCBIfam" id="TIGR00212"/>
    </source>
</evidence>
<comment type="caution">
    <text evidence="12">The sequence shown here is derived from an EMBL/GenBank/DDBJ whole genome shotgun (WGS) entry which is preliminary data.</text>
</comment>
<dbReference type="SUPFAM" id="SSF54782">
    <property type="entry name" value="Porphobilinogen deaminase (hydroxymethylbilane synthase), C-terminal domain"/>
    <property type="match status" value="1"/>
</dbReference>
<dbReference type="OrthoDB" id="9810298at2"/>
<dbReference type="PANTHER" id="PTHR11557:SF0">
    <property type="entry name" value="PORPHOBILINOGEN DEAMINASE"/>
    <property type="match status" value="1"/>
</dbReference>